<dbReference type="NCBIfam" id="NF033540">
    <property type="entry name" value="transpos_IS701"/>
    <property type="match status" value="1"/>
</dbReference>
<dbReference type="Pfam" id="PF13546">
    <property type="entry name" value="DDE_5"/>
    <property type="match status" value="1"/>
</dbReference>
<dbReference type="RefSeq" id="WP_344561321.1">
    <property type="nucleotide sequence ID" value="NZ_BAAATG010000021.1"/>
</dbReference>
<reference evidence="3" key="1">
    <citation type="journal article" date="2019" name="Int. J. Syst. Evol. Microbiol.">
        <title>The Global Catalogue of Microorganisms (GCM) 10K type strain sequencing project: providing services to taxonomists for standard genome sequencing and annotation.</title>
        <authorList>
            <consortium name="The Broad Institute Genomics Platform"/>
            <consortium name="The Broad Institute Genome Sequencing Center for Infectious Disease"/>
            <person name="Wu L."/>
            <person name="Ma J."/>
        </authorList>
    </citation>
    <scope>NUCLEOTIDE SEQUENCE [LARGE SCALE GENOMIC DNA]</scope>
    <source>
        <strain evidence="3">CGMCC 4.7131</strain>
    </source>
</reference>
<proteinExistence type="predicted"/>
<dbReference type="Proteomes" id="UP001596035">
    <property type="component" value="Unassembled WGS sequence"/>
</dbReference>
<dbReference type="InterPro" id="IPR039365">
    <property type="entry name" value="IS701-like"/>
</dbReference>
<evidence type="ECO:0000313" key="2">
    <source>
        <dbReference type="EMBL" id="MFC5239081.1"/>
    </source>
</evidence>
<protein>
    <submittedName>
        <fullName evidence="2">IS701 family transposase</fullName>
    </submittedName>
</protein>
<dbReference type="PANTHER" id="PTHR33627">
    <property type="entry name" value="TRANSPOSASE"/>
    <property type="match status" value="1"/>
</dbReference>
<evidence type="ECO:0000259" key="1">
    <source>
        <dbReference type="Pfam" id="PF13546"/>
    </source>
</evidence>
<dbReference type="InterPro" id="IPR012337">
    <property type="entry name" value="RNaseH-like_sf"/>
</dbReference>
<dbReference type="SUPFAM" id="SSF53098">
    <property type="entry name" value="Ribonuclease H-like"/>
    <property type="match status" value="1"/>
</dbReference>
<dbReference type="InterPro" id="IPR038721">
    <property type="entry name" value="IS701-like_DDE_dom"/>
</dbReference>
<comment type="caution">
    <text evidence="2">The sequence shown here is derived from an EMBL/GenBank/DDBJ whole genome shotgun (WGS) entry which is preliminary data.</text>
</comment>
<sequence length="402" mass="43984">MAGRALTHVNTSIPVFTEQIFECLPRADQRRWAHAYVRGLLTTPGKKSVRRLAATVSASPATSQSLHQFVNASPWDWNPVRTELTRWVERQAPPMAWVVDQAVLRKRGEHSCGVHRRFLPSTGRSVTCQVGVGAFLASAESAAPVDWRLLLPGSWAKDPERRRRARIPSDAGLRTAEQHALDLIDSLATSAGSTPLPVVCSLDPAAGFGVRTLLHGLALRGRDFVVPVPGNLHVMVGRHLRTQRPRGGDGYGLVLTADSLLGAGGGMPDRVETVARQDGTGRPVTVVSSFVHLPGQGASGAHAHRTYRLLAVRSDSERRPLQFWLTSLIHARTESVLALARLLPRVGEAVREMKDGFGLLDFEGRSYPGWHHHMTLVSAAYAYDRFTRQTPAVPERHLMAAV</sequence>
<dbReference type="EMBL" id="JBHSKN010000004">
    <property type="protein sequence ID" value="MFC5239081.1"/>
    <property type="molecule type" value="Genomic_DNA"/>
</dbReference>
<evidence type="ECO:0000313" key="3">
    <source>
        <dbReference type="Proteomes" id="UP001596035"/>
    </source>
</evidence>
<organism evidence="2 3">
    <name type="scientific">Streptomyces atrovirens</name>
    <dbReference type="NCBI Taxonomy" id="285556"/>
    <lineage>
        <taxon>Bacteria</taxon>
        <taxon>Bacillati</taxon>
        <taxon>Actinomycetota</taxon>
        <taxon>Actinomycetes</taxon>
        <taxon>Kitasatosporales</taxon>
        <taxon>Streptomycetaceae</taxon>
        <taxon>Streptomyces</taxon>
    </lineage>
</organism>
<gene>
    <name evidence="2" type="ORF">ACFPWV_03975</name>
</gene>
<name>A0ABW0DK60_9ACTN</name>
<feature type="domain" description="Transposase IS701-like DDE" evidence="1">
    <location>
        <begin position="20"/>
        <end position="251"/>
    </location>
</feature>
<keyword evidence="3" id="KW-1185">Reference proteome</keyword>
<dbReference type="PANTHER" id="PTHR33627:SF1">
    <property type="entry name" value="TRANSPOSASE"/>
    <property type="match status" value="1"/>
</dbReference>
<accession>A0ABW0DK60</accession>